<evidence type="ECO:0000313" key="1">
    <source>
        <dbReference type="EMBL" id="JAH58355.1"/>
    </source>
</evidence>
<protein>
    <submittedName>
        <fullName evidence="1">Uncharacterized protein</fullName>
    </submittedName>
</protein>
<name>A0A0E9TZK6_ANGAN</name>
<sequence length="19" mass="1891">MHINLNEGSPAAGLLAGLI</sequence>
<organism evidence="1">
    <name type="scientific">Anguilla anguilla</name>
    <name type="common">European freshwater eel</name>
    <name type="synonym">Muraena anguilla</name>
    <dbReference type="NCBI Taxonomy" id="7936"/>
    <lineage>
        <taxon>Eukaryota</taxon>
        <taxon>Metazoa</taxon>
        <taxon>Chordata</taxon>
        <taxon>Craniata</taxon>
        <taxon>Vertebrata</taxon>
        <taxon>Euteleostomi</taxon>
        <taxon>Actinopterygii</taxon>
        <taxon>Neopterygii</taxon>
        <taxon>Teleostei</taxon>
        <taxon>Anguilliformes</taxon>
        <taxon>Anguillidae</taxon>
        <taxon>Anguilla</taxon>
    </lineage>
</organism>
<proteinExistence type="predicted"/>
<reference evidence="1" key="1">
    <citation type="submission" date="2014-11" db="EMBL/GenBank/DDBJ databases">
        <authorList>
            <person name="Amaro Gonzalez C."/>
        </authorList>
    </citation>
    <scope>NUCLEOTIDE SEQUENCE</scope>
</reference>
<accession>A0A0E9TZK6</accession>
<dbReference type="AlphaFoldDB" id="A0A0E9TZK6"/>
<dbReference type="EMBL" id="GBXM01050222">
    <property type="protein sequence ID" value="JAH58355.1"/>
    <property type="molecule type" value="Transcribed_RNA"/>
</dbReference>
<reference evidence="1" key="2">
    <citation type="journal article" date="2015" name="Fish Shellfish Immunol.">
        <title>Early steps in the European eel (Anguilla anguilla)-Vibrio vulnificus interaction in the gills: Role of the RtxA13 toxin.</title>
        <authorList>
            <person name="Callol A."/>
            <person name="Pajuelo D."/>
            <person name="Ebbesson L."/>
            <person name="Teles M."/>
            <person name="MacKenzie S."/>
            <person name="Amaro C."/>
        </authorList>
    </citation>
    <scope>NUCLEOTIDE SEQUENCE</scope>
</reference>